<feature type="domain" description="PAC" evidence="19">
    <location>
        <begin position="537"/>
        <end position="588"/>
    </location>
</feature>
<dbReference type="InterPro" id="IPR001789">
    <property type="entry name" value="Sig_transdc_resp-reg_receiver"/>
</dbReference>
<evidence type="ECO:0000313" key="21">
    <source>
        <dbReference type="Proteomes" id="UP001204953"/>
    </source>
</evidence>
<keyword evidence="12" id="KW-0131">Cell cycle</keyword>
<dbReference type="NCBIfam" id="TIGR00229">
    <property type="entry name" value="sensory_box"/>
    <property type="match status" value="3"/>
</dbReference>
<dbReference type="InterPro" id="IPR003661">
    <property type="entry name" value="HisK_dim/P_dom"/>
</dbReference>
<dbReference type="SMART" id="SM00091">
    <property type="entry name" value="PAS"/>
    <property type="match status" value="3"/>
</dbReference>
<dbReference type="PROSITE" id="PS50113">
    <property type="entry name" value="PAC"/>
    <property type="match status" value="2"/>
</dbReference>
<comment type="similarity">
    <text evidence="3">In the N-terminal section; belongs to the phytochrome family.</text>
</comment>
<dbReference type="InterPro" id="IPR001610">
    <property type="entry name" value="PAC"/>
</dbReference>
<evidence type="ECO:0000256" key="6">
    <source>
        <dbReference type="ARBA" id="ARBA00022679"/>
    </source>
</evidence>
<keyword evidence="8" id="KW-0418">Kinase</keyword>
<dbReference type="InterPro" id="IPR004358">
    <property type="entry name" value="Sig_transdc_His_kin-like_C"/>
</dbReference>
<dbReference type="PROSITE" id="PS50110">
    <property type="entry name" value="RESPONSE_REGULATORY"/>
    <property type="match status" value="2"/>
</dbReference>
<dbReference type="FunFam" id="3.30.565.10:FF:000010">
    <property type="entry name" value="Sensor histidine kinase RcsC"/>
    <property type="match status" value="1"/>
</dbReference>
<keyword evidence="6" id="KW-0808">Transferase</keyword>
<dbReference type="SMART" id="SM00388">
    <property type="entry name" value="HisKA"/>
    <property type="match status" value="1"/>
</dbReference>
<evidence type="ECO:0000256" key="14">
    <source>
        <dbReference type="PROSITE-ProRule" id="PRU00169"/>
    </source>
</evidence>
<comment type="caution">
    <text evidence="20">The sequence shown here is derived from an EMBL/GenBank/DDBJ whole genome shotgun (WGS) entry which is preliminary data.</text>
</comment>
<protein>
    <recommendedName>
        <fullName evidence="13">Circadian input-output histidine kinase CikA</fullName>
        <ecNumber evidence="4">2.7.13.3</ecNumber>
    </recommendedName>
</protein>
<evidence type="ECO:0000256" key="8">
    <source>
        <dbReference type="ARBA" id="ARBA00022777"/>
    </source>
</evidence>
<dbReference type="PROSITE" id="PS50112">
    <property type="entry name" value="PAS"/>
    <property type="match status" value="3"/>
</dbReference>
<dbReference type="PRINTS" id="PR00344">
    <property type="entry name" value="BCTRLSENSOR"/>
</dbReference>
<comment type="catalytic activity">
    <reaction evidence="1">
        <text>ATP + protein L-histidine = ADP + protein N-phospho-L-histidine.</text>
        <dbReference type="EC" id="2.7.13.3"/>
    </reaction>
</comment>
<dbReference type="SUPFAM" id="SSF55874">
    <property type="entry name" value="ATPase domain of HSP90 chaperone/DNA topoisomerase II/histidine kinase"/>
    <property type="match status" value="1"/>
</dbReference>
<dbReference type="Gene3D" id="3.30.450.20">
    <property type="entry name" value="PAS domain"/>
    <property type="match status" value="3"/>
</dbReference>
<dbReference type="Pfam" id="PF00072">
    <property type="entry name" value="Response_reg"/>
    <property type="match status" value="2"/>
</dbReference>
<dbReference type="InterPro" id="IPR005467">
    <property type="entry name" value="His_kinase_dom"/>
</dbReference>
<feature type="domain" description="Response regulatory" evidence="17">
    <location>
        <begin position="7"/>
        <end position="123"/>
    </location>
</feature>
<evidence type="ECO:0000256" key="3">
    <source>
        <dbReference type="ARBA" id="ARBA00006402"/>
    </source>
</evidence>
<dbReference type="Gene3D" id="3.30.450.40">
    <property type="match status" value="2"/>
</dbReference>
<dbReference type="InterPro" id="IPR036890">
    <property type="entry name" value="HATPase_C_sf"/>
</dbReference>
<dbReference type="Gene3D" id="1.10.287.130">
    <property type="match status" value="1"/>
</dbReference>
<gene>
    <name evidence="20" type="ORF">NJ959_03540</name>
</gene>
<proteinExistence type="inferred from homology"/>
<feature type="modified residue" description="4-aspartylphosphate" evidence="14">
    <location>
        <position position="1208"/>
    </location>
</feature>
<dbReference type="SUPFAM" id="SSF55781">
    <property type="entry name" value="GAF domain-like"/>
    <property type="match status" value="2"/>
</dbReference>
<dbReference type="GO" id="GO:0009927">
    <property type="term" value="F:histidine phosphotransfer kinase activity"/>
    <property type="evidence" value="ECO:0007669"/>
    <property type="project" value="TreeGrafter"/>
</dbReference>
<dbReference type="CDD" id="cd16922">
    <property type="entry name" value="HATPase_EvgS-ArcB-TorS-like"/>
    <property type="match status" value="1"/>
</dbReference>
<dbReference type="GO" id="GO:0000155">
    <property type="term" value="F:phosphorelay sensor kinase activity"/>
    <property type="evidence" value="ECO:0007669"/>
    <property type="project" value="InterPro"/>
</dbReference>
<keyword evidence="21" id="KW-1185">Reference proteome</keyword>
<dbReference type="GO" id="GO:0005524">
    <property type="term" value="F:ATP binding"/>
    <property type="evidence" value="ECO:0007669"/>
    <property type="project" value="UniProtKB-KW"/>
</dbReference>
<dbReference type="Pfam" id="PF02518">
    <property type="entry name" value="HATPase_c"/>
    <property type="match status" value="1"/>
</dbReference>
<keyword evidence="11" id="KW-0472">Membrane</keyword>
<dbReference type="InterPro" id="IPR036097">
    <property type="entry name" value="HisK_dim/P_sf"/>
</dbReference>
<dbReference type="PANTHER" id="PTHR43047:SF64">
    <property type="entry name" value="HISTIDINE KINASE CONTAINING CHEY-HOMOLOGOUS RECEIVER DOMAIN AND PAS DOMAIN-RELATED"/>
    <property type="match status" value="1"/>
</dbReference>
<dbReference type="InterPro" id="IPR000014">
    <property type="entry name" value="PAS"/>
</dbReference>
<dbReference type="SMART" id="SM00387">
    <property type="entry name" value="HATPase_c"/>
    <property type="match status" value="1"/>
</dbReference>
<keyword evidence="9" id="KW-0067">ATP-binding</keyword>
<dbReference type="Pfam" id="PF08448">
    <property type="entry name" value="PAS_4"/>
    <property type="match status" value="1"/>
</dbReference>
<feature type="domain" description="PAS" evidence="18">
    <location>
        <begin position="589"/>
        <end position="660"/>
    </location>
</feature>
<dbReference type="InterPro" id="IPR003594">
    <property type="entry name" value="HATPase_dom"/>
</dbReference>
<dbReference type="InterPro" id="IPR035965">
    <property type="entry name" value="PAS-like_dom_sf"/>
</dbReference>
<keyword evidence="7" id="KW-0547">Nucleotide-binding</keyword>
<feature type="coiled-coil region" evidence="15">
    <location>
        <begin position="122"/>
        <end position="166"/>
    </location>
</feature>
<dbReference type="InterPro" id="IPR029016">
    <property type="entry name" value="GAF-like_dom_sf"/>
</dbReference>
<evidence type="ECO:0000256" key="4">
    <source>
        <dbReference type="ARBA" id="ARBA00012438"/>
    </source>
</evidence>
<dbReference type="SMART" id="SM00448">
    <property type="entry name" value="REC"/>
    <property type="match status" value="2"/>
</dbReference>
<dbReference type="GO" id="GO:0005886">
    <property type="term" value="C:plasma membrane"/>
    <property type="evidence" value="ECO:0007669"/>
    <property type="project" value="TreeGrafter"/>
</dbReference>
<evidence type="ECO:0000256" key="13">
    <source>
        <dbReference type="ARBA" id="ARBA00074306"/>
    </source>
</evidence>
<dbReference type="Pfam" id="PF13426">
    <property type="entry name" value="PAS_9"/>
    <property type="match status" value="1"/>
</dbReference>
<dbReference type="SUPFAM" id="SSF55785">
    <property type="entry name" value="PYP-like sensor domain (PAS domain)"/>
    <property type="match status" value="3"/>
</dbReference>
<dbReference type="InterPro" id="IPR013655">
    <property type="entry name" value="PAS_fold_3"/>
</dbReference>
<reference evidence="20" key="1">
    <citation type="submission" date="2022-06" db="EMBL/GenBank/DDBJ databases">
        <title>New cyanobacteria of genus Symplocastrum in benthos of Lake Baikal.</title>
        <authorList>
            <person name="Sorokovikova E."/>
            <person name="Tikhonova I."/>
            <person name="Krasnopeev A."/>
            <person name="Evseev P."/>
            <person name="Gladkikh A."/>
            <person name="Belykh O."/>
        </authorList>
    </citation>
    <scope>NUCLEOTIDE SEQUENCE</scope>
    <source>
        <strain evidence="20">BBK-W-15</strain>
    </source>
</reference>
<evidence type="ECO:0000256" key="1">
    <source>
        <dbReference type="ARBA" id="ARBA00000085"/>
    </source>
</evidence>
<feature type="coiled-coil region" evidence="15">
    <location>
        <begin position="319"/>
        <end position="346"/>
    </location>
</feature>
<dbReference type="EMBL" id="JAMZMM010000018">
    <property type="protein sequence ID" value="MCP2727548.1"/>
    <property type="molecule type" value="Genomic_DNA"/>
</dbReference>
<sequence length="1368" mass="155896">MNSNPAKILIVDDHPNNLRFLSKILNDRGYKTQRAICGQLALNAVKESPPDLIVLDIMMPNMNGYEVCNRLKSNSNTRDIPIIFLSALNQTIDKVKAFEIGGIDYITKPFQVEEILARIENQLTIQNLSRQLQAQNDQLQQEVDVRKQAEIQLKNKSQILAQFSANLKKLHHLNTKSHNNIEDIFADYLQTGCDILGFSTGIISQIENQDYKIIAVRSNIQTFKINESFNLSDTYCSPIIKLKKTIAYAHIGKIKEIKSSPICQDLKLESYLGSPIFVDGKIYGTINFLSLQIRHQKFNNREKELIELMAESLGRVISKNQEQMKRQQAEERLRLLERAIAVANNGIIITDAQAADRPVVYVNSGFERITGYTREELIGKNTRFLQRQDTKQPVINKLRRTIAEGGEGQFILRNYRKDGSLFWNELSITPVRDVMGKLTHYIGVQTDITQRKLAEEALKKSEERWQLVLEGNNDGIFDWNIKTNEAFISARLQQMLGYADREINLHFHQWQSNVHPEDLDRVIKNLRTHLNKKSKLYIDEYRLRCKNGTYKWVLVRGQTLYEEGKAQRMVGSLQDITLRKQAEERIRTSEQKLSFLLQNAPLAIIEWNNNGEVMAWNQAAESIFGYSATEIIGSQGFSLIVPENNKVEIYQTWQTLLTQQGGYHNIIENLTKGGKNIICEWYNAPLLDRHGSAFGCASIAVDITERKHSEWLDKVQKTVLEMVTKGRSLHDVLLEMTHQVDCLTPQMYSSILLMQDDGQHLRPFVSPQIPSAFVEAIDPLLIGPMVGCCGTTAYFGKRTIVEDIANSPLWLELRDLALSYKLRACWSEPILSDKGKVLGTFALYFTEVRSPEPRELEVIESLARLASLVIQRKQAEEALEQAKEVAEMANRSKSDFLASMSHELRTPLNAILGFSQILAYDESLSLEQRKHLGIINRSGEHLLELINDVLSMSKIEAGRIGLNETCFDLHWLLDSLEEMLRLKANSKGLQLIFERDFAIPQYICTDESKLRQVLINLLGNAIKFTQKGHVILRAGADNRKEKITKNNQQITNNKQQRTITFEVEDTGSGIAQNELNKLFNPFVQTNTGHQSMEGTGLGLAISRQFVLLMGGDITVESILDRGSIFRFNILVDLAKAEDIETKVSQERVIGLEANQPKYRILIVEDILENRQLLLKMLSHLDFEICEAVNGEEAVSLSESWQPHLILMDICMPVMDGYEATKQIKQFPNSRNTAIIALTASAFEEQRQAILDAGCDDFIRKPFREEILLKKISHYLGVRYVYKNENQANLIPKSLESLRLTKKDFSGMSDSWIKELYQAAIAMDDQLASELIRQIPEREIALAKILTNLIDNFRLDVIVDCIDVNSVHE</sequence>
<feature type="coiled-coil region" evidence="15">
    <location>
        <begin position="865"/>
        <end position="892"/>
    </location>
</feature>
<dbReference type="CDD" id="cd19920">
    <property type="entry name" value="REC_PA4781-like"/>
    <property type="match status" value="1"/>
</dbReference>
<dbReference type="Pfam" id="PF13185">
    <property type="entry name" value="GAF_2"/>
    <property type="match status" value="1"/>
</dbReference>
<evidence type="ECO:0000259" key="17">
    <source>
        <dbReference type="PROSITE" id="PS50110"/>
    </source>
</evidence>
<evidence type="ECO:0000313" key="20">
    <source>
        <dbReference type="EMBL" id="MCP2727548.1"/>
    </source>
</evidence>
<dbReference type="SMART" id="SM00065">
    <property type="entry name" value="GAF"/>
    <property type="match status" value="1"/>
</dbReference>
<evidence type="ECO:0000259" key="18">
    <source>
        <dbReference type="PROSITE" id="PS50112"/>
    </source>
</evidence>
<dbReference type="Pfam" id="PF08447">
    <property type="entry name" value="PAS_3"/>
    <property type="match status" value="1"/>
</dbReference>
<evidence type="ECO:0000256" key="11">
    <source>
        <dbReference type="ARBA" id="ARBA00023136"/>
    </source>
</evidence>
<evidence type="ECO:0000256" key="5">
    <source>
        <dbReference type="ARBA" id="ARBA00022553"/>
    </source>
</evidence>
<dbReference type="Proteomes" id="UP001204953">
    <property type="component" value="Unassembled WGS sequence"/>
</dbReference>
<dbReference type="CDD" id="cd17546">
    <property type="entry name" value="REC_hyHK_CKI1_RcsC-like"/>
    <property type="match status" value="1"/>
</dbReference>
<dbReference type="Gene3D" id="3.30.565.10">
    <property type="entry name" value="Histidine kinase-like ATPase, C-terminal domain"/>
    <property type="match status" value="1"/>
</dbReference>
<dbReference type="CDD" id="cd00082">
    <property type="entry name" value="HisKA"/>
    <property type="match status" value="1"/>
</dbReference>
<dbReference type="PANTHER" id="PTHR43047">
    <property type="entry name" value="TWO-COMPONENT HISTIDINE PROTEIN KINASE"/>
    <property type="match status" value="1"/>
</dbReference>
<evidence type="ECO:0000256" key="12">
    <source>
        <dbReference type="ARBA" id="ARBA00023306"/>
    </source>
</evidence>
<evidence type="ECO:0000259" key="19">
    <source>
        <dbReference type="PROSITE" id="PS50113"/>
    </source>
</evidence>
<organism evidence="20 21">
    <name type="scientific">Limnofasciculus baicalensis BBK-W-15</name>
    <dbReference type="NCBI Taxonomy" id="2699891"/>
    <lineage>
        <taxon>Bacteria</taxon>
        <taxon>Bacillati</taxon>
        <taxon>Cyanobacteriota</taxon>
        <taxon>Cyanophyceae</taxon>
        <taxon>Coleofasciculales</taxon>
        <taxon>Coleofasciculaceae</taxon>
        <taxon>Limnofasciculus</taxon>
        <taxon>Limnofasciculus baicalensis</taxon>
    </lineage>
</organism>
<dbReference type="SUPFAM" id="SSF52172">
    <property type="entry name" value="CheY-like"/>
    <property type="match status" value="2"/>
</dbReference>
<dbReference type="FunFam" id="1.10.287.130:FF:000038">
    <property type="entry name" value="Sensory transduction histidine kinase"/>
    <property type="match status" value="1"/>
</dbReference>
<evidence type="ECO:0000256" key="15">
    <source>
        <dbReference type="SAM" id="Coils"/>
    </source>
</evidence>
<feature type="domain" description="PAS" evidence="18">
    <location>
        <begin position="461"/>
        <end position="533"/>
    </location>
</feature>
<dbReference type="Gene3D" id="3.40.50.2300">
    <property type="match status" value="2"/>
</dbReference>
<dbReference type="PROSITE" id="PS50109">
    <property type="entry name" value="HIS_KIN"/>
    <property type="match status" value="1"/>
</dbReference>
<keyword evidence="15" id="KW-0175">Coiled coil</keyword>
<dbReference type="SMART" id="SM00086">
    <property type="entry name" value="PAC"/>
    <property type="match status" value="3"/>
</dbReference>
<dbReference type="SUPFAM" id="SSF47384">
    <property type="entry name" value="Homodimeric domain of signal transducing histidine kinase"/>
    <property type="match status" value="1"/>
</dbReference>
<evidence type="ECO:0000256" key="10">
    <source>
        <dbReference type="ARBA" id="ARBA00023012"/>
    </source>
</evidence>
<dbReference type="Pfam" id="PF00512">
    <property type="entry name" value="HisKA"/>
    <property type="match status" value="1"/>
</dbReference>
<dbReference type="CDD" id="cd00130">
    <property type="entry name" value="PAS"/>
    <property type="match status" value="3"/>
</dbReference>
<evidence type="ECO:0000256" key="9">
    <source>
        <dbReference type="ARBA" id="ARBA00022840"/>
    </source>
</evidence>
<dbReference type="EC" id="2.7.13.3" evidence="4"/>
<evidence type="ECO:0000259" key="16">
    <source>
        <dbReference type="PROSITE" id="PS50109"/>
    </source>
</evidence>
<feature type="domain" description="PAS" evidence="18">
    <location>
        <begin position="332"/>
        <end position="405"/>
    </location>
</feature>
<name>A0AAE3GPP5_9CYAN</name>
<evidence type="ECO:0000256" key="2">
    <source>
        <dbReference type="ARBA" id="ARBA00004370"/>
    </source>
</evidence>
<dbReference type="RefSeq" id="WP_254010360.1">
    <property type="nucleotide sequence ID" value="NZ_JAMZMM010000018.1"/>
</dbReference>
<comment type="subcellular location">
    <subcellularLocation>
        <location evidence="2">Membrane</location>
    </subcellularLocation>
</comment>
<keyword evidence="10" id="KW-0902">Two-component regulatory system</keyword>
<feature type="domain" description="Response regulatory" evidence="17">
    <location>
        <begin position="1159"/>
        <end position="1275"/>
    </location>
</feature>
<dbReference type="InterPro" id="IPR011006">
    <property type="entry name" value="CheY-like_superfamily"/>
</dbReference>
<dbReference type="InterPro" id="IPR000700">
    <property type="entry name" value="PAS-assoc_C"/>
</dbReference>
<feature type="domain" description="PAC" evidence="19">
    <location>
        <begin position="406"/>
        <end position="460"/>
    </location>
</feature>
<evidence type="ECO:0000256" key="7">
    <source>
        <dbReference type="ARBA" id="ARBA00022741"/>
    </source>
</evidence>
<feature type="modified residue" description="4-aspartylphosphate" evidence="14">
    <location>
        <position position="56"/>
    </location>
</feature>
<feature type="domain" description="Histidine kinase" evidence="16">
    <location>
        <begin position="899"/>
        <end position="1133"/>
    </location>
</feature>
<dbReference type="Pfam" id="PF01590">
    <property type="entry name" value="GAF"/>
    <property type="match status" value="1"/>
</dbReference>
<dbReference type="InterPro" id="IPR003018">
    <property type="entry name" value="GAF"/>
</dbReference>
<accession>A0AAE3GPP5</accession>
<keyword evidence="5 14" id="KW-0597">Phosphoprotein</keyword>
<dbReference type="InterPro" id="IPR013656">
    <property type="entry name" value="PAS_4"/>
</dbReference>